<dbReference type="Proteomes" id="UP001149074">
    <property type="component" value="Unassembled WGS sequence"/>
</dbReference>
<dbReference type="PANTHER" id="PTHR33048">
    <property type="entry name" value="PTH11-LIKE INTEGRAL MEMBRANE PROTEIN (AFU_ORTHOLOGUE AFUA_5G11245)"/>
    <property type="match status" value="1"/>
</dbReference>
<name>A0A9W9EPA0_9EURO</name>
<evidence type="ECO:0000256" key="4">
    <source>
        <dbReference type="ARBA" id="ARBA00023136"/>
    </source>
</evidence>
<dbReference type="OrthoDB" id="5398233at2759"/>
<feature type="region of interest" description="Disordered" evidence="6">
    <location>
        <begin position="377"/>
        <end position="413"/>
    </location>
</feature>
<accession>A0A9W9EPA0</accession>
<evidence type="ECO:0000313" key="10">
    <source>
        <dbReference type="Proteomes" id="UP001149074"/>
    </source>
</evidence>
<protein>
    <recommendedName>
        <fullName evidence="8">Rhodopsin domain-containing protein</fullName>
    </recommendedName>
</protein>
<dbReference type="InterPro" id="IPR052337">
    <property type="entry name" value="SAT4-like"/>
</dbReference>
<organism evidence="9 10">
    <name type="scientific">Penicillium argentinense</name>
    <dbReference type="NCBI Taxonomy" id="1131581"/>
    <lineage>
        <taxon>Eukaryota</taxon>
        <taxon>Fungi</taxon>
        <taxon>Dikarya</taxon>
        <taxon>Ascomycota</taxon>
        <taxon>Pezizomycotina</taxon>
        <taxon>Eurotiomycetes</taxon>
        <taxon>Eurotiomycetidae</taxon>
        <taxon>Eurotiales</taxon>
        <taxon>Aspergillaceae</taxon>
        <taxon>Penicillium</taxon>
    </lineage>
</organism>
<dbReference type="PANTHER" id="PTHR33048:SF19">
    <property type="entry name" value="MEMBRANE PROTEIN PTH11-LIKE, PUTATIVE (AFU_ORTHOLOGUE AFUA_1G14080)-RELATED"/>
    <property type="match status" value="1"/>
</dbReference>
<feature type="transmembrane region" description="Helical" evidence="7">
    <location>
        <begin position="227"/>
        <end position="249"/>
    </location>
</feature>
<feature type="transmembrane region" description="Helical" evidence="7">
    <location>
        <begin position="30"/>
        <end position="51"/>
    </location>
</feature>
<dbReference type="GeneID" id="81361702"/>
<keyword evidence="10" id="KW-1185">Reference proteome</keyword>
<proteinExistence type="inferred from homology"/>
<evidence type="ECO:0000313" key="9">
    <source>
        <dbReference type="EMBL" id="KAJ5085461.1"/>
    </source>
</evidence>
<dbReference type="AlphaFoldDB" id="A0A9W9EPA0"/>
<comment type="caution">
    <text evidence="9">The sequence shown here is derived from an EMBL/GenBank/DDBJ whole genome shotgun (WGS) entry which is preliminary data.</text>
</comment>
<feature type="region of interest" description="Disordered" evidence="6">
    <location>
        <begin position="465"/>
        <end position="497"/>
    </location>
</feature>
<keyword evidence="3 7" id="KW-1133">Transmembrane helix</keyword>
<feature type="transmembrane region" description="Helical" evidence="7">
    <location>
        <begin position="145"/>
        <end position="166"/>
    </location>
</feature>
<evidence type="ECO:0000259" key="8">
    <source>
        <dbReference type="Pfam" id="PF20684"/>
    </source>
</evidence>
<evidence type="ECO:0000256" key="6">
    <source>
        <dbReference type="SAM" id="MobiDB-lite"/>
    </source>
</evidence>
<dbReference type="Pfam" id="PF20684">
    <property type="entry name" value="Fung_rhodopsin"/>
    <property type="match status" value="1"/>
</dbReference>
<feature type="compositionally biased region" description="Polar residues" evidence="6">
    <location>
        <begin position="469"/>
        <end position="494"/>
    </location>
</feature>
<sequence>MLEQLDARGIYPINPPDLKATEKTNPTLLVSWWATLFSLTIILTRLCGRYIRIGRFFPEDKVMMASVIPLMIRMAFVHVVLIYGTNNVKTTGLTAEDIRQREIGSKFVLASRIFYAIFIWTVNLTVALFLKRLTGMFWRRSLEKFLQFLYFFLASTLIAVVIATLAECQPFDHYWQVVPDPGAQCRSGYANLITMGTCDVVTDMLLVAFPIPIILMTHMSVQRKASLVALFALSLVPVGFTCYRVPMVIFHSGAQPYRSLLASLEILIATAVSNALVINSFVRDKGVKKPKFQKALGSASVSESVEYTFNQHNAITHHQWGSDSALAGELGMRLDPKLCSNDEPLSRPAPPTPPYPHTFTAGVGKLASNWSFNNNRNSTGTDDISTGSLEVNVNPHESIETKKSPRKRSSDVITRATHSARRVSVFDIGGLLDPKPSTSLDTQPPHLNENHLPEMRATADLIRHPNHPRTLSSQDPNTAMQSKPQHPPQISTQNPPRPGVLLLPGLTSTSTARRRGSNVRSDETDSLVLSYGSRPEEVSCAGAILEDAHIEDRDMEFQDVGGCFHELID</sequence>
<feature type="transmembrane region" description="Helical" evidence="7">
    <location>
        <begin position="113"/>
        <end position="133"/>
    </location>
</feature>
<feature type="domain" description="Rhodopsin" evidence="8">
    <location>
        <begin position="45"/>
        <end position="250"/>
    </location>
</feature>
<evidence type="ECO:0000256" key="1">
    <source>
        <dbReference type="ARBA" id="ARBA00004141"/>
    </source>
</evidence>
<reference evidence="9" key="2">
    <citation type="journal article" date="2023" name="IMA Fungus">
        <title>Comparative genomic study of the Penicillium genus elucidates a diverse pangenome and 15 lateral gene transfer events.</title>
        <authorList>
            <person name="Petersen C."/>
            <person name="Sorensen T."/>
            <person name="Nielsen M.R."/>
            <person name="Sondergaard T.E."/>
            <person name="Sorensen J.L."/>
            <person name="Fitzpatrick D.A."/>
            <person name="Frisvad J.C."/>
            <person name="Nielsen K.L."/>
        </authorList>
    </citation>
    <scope>NUCLEOTIDE SEQUENCE</scope>
    <source>
        <strain evidence="9">IBT 30761</strain>
    </source>
</reference>
<feature type="transmembrane region" description="Helical" evidence="7">
    <location>
        <begin position="261"/>
        <end position="282"/>
    </location>
</feature>
<comment type="subcellular location">
    <subcellularLocation>
        <location evidence="1">Membrane</location>
        <topology evidence="1">Multi-pass membrane protein</topology>
    </subcellularLocation>
</comment>
<reference evidence="9" key="1">
    <citation type="submission" date="2022-11" db="EMBL/GenBank/DDBJ databases">
        <authorList>
            <person name="Petersen C."/>
        </authorList>
    </citation>
    <scope>NUCLEOTIDE SEQUENCE</scope>
    <source>
        <strain evidence="9">IBT 30761</strain>
    </source>
</reference>
<keyword evidence="2 7" id="KW-0812">Transmembrane</keyword>
<evidence type="ECO:0000256" key="3">
    <source>
        <dbReference type="ARBA" id="ARBA00022989"/>
    </source>
</evidence>
<feature type="transmembrane region" description="Helical" evidence="7">
    <location>
        <begin position="63"/>
        <end position="83"/>
    </location>
</feature>
<feature type="compositionally biased region" description="Polar residues" evidence="6">
    <location>
        <begin position="377"/>
        <end position="391"/>
    </location>
</feature>
<keyword evidence="4 7" id="KW-0472">Membrane</keyword>
<evidence type="ECO:0000256" key="5">
    <source>
        <dbReference type="ARBA" id="ARBA00038359"/>
    </source>
</evidence>
<evidence type="ECO:0000256" key="2">
    <source>
        <dbReference type="ARBA" id="ARBA00022692"/>
    </source>
</evidence>
<dbReference type="InterPro" id="IPR049326">
    <property type="entry name" value="Rhodopsin_dom_fungi"/>
</dbReference>
<comment type="similarity">
    <text evidence="5">Belongs to the SAT4 family.</text>
</comment>
<evidence type="ECO:0000256" key="7">
    <source>
        <dbReference type="SAM" id="Phobius"/>
    </source>
</evidence>
<dbReference type="GO" id="GO:0016020">
    <property type="term" value="C:membrane"/>
    <property type="evidence" value="ECO:0007669"/>
    <property type="project" value="UniProtKB-SubCell"/>
</dbReference>
<dbReference type="EMBL" id="JAPQKI010000010">
    <property type="protein sequence ID" value="KAJ5085461.1"/>
    <property type="molecule type" value="Genomic_DNA"/>
</dbReference>
<dbReference type="RefSeq" id="XP_056470139.1">
    <property type="nucleotide sequence ID" value="XM_056622723.1"/>
</dbReference>
<gene>
    <name evidence="9" type="ORF">N7532_010232</name>
</gene>